<dbReference type="PANTHER" id="PTHR27005:SF511">
    <property type="entry name" value="WALL-ASSOCIATED RECEPTOR KINASE 1-RELATED"/>
    <property type="match status" value="1"/>
</dbReference>
<protein>
    <submittedName>
        <fullName evidence="3">Wall-associated receptor kinase 2-like isoform 3</fullName>
    </submittedName>
</protein>
<keyword evidence="3" id="KW-0675">Receptor</keyword>
<keyword evidence="3" id="KW-0418">Kinase</keyword>
<evidence type="ECO:0000256" key="1">
    <source>
        <dbReference type="ARBA" id="ARBA00022741"/>
    </source>
</evidence>
<dbReference type="GO" id="GO:0005886">
    <property type="term" value="C:plasma membrane"/>
    <property type="evidence" value="ECO:0007669"/>
    <property type="project" value="TreeGrafter"/>
</dbReference>
<dbReference type="GO" id="GO:0007166">
    <property type="term" value="P:cell surface receptor signaling pathway"/>
    <property type="evidence" value="ECO:0007669"/>
    <property type="project" value="InterPro"/>
</dbReference>
<dbReference type="InterPro" id="IPR045274">
    <property type="entry name" value="WAK-like"/>
</dbReference>
<keyword evidence="2" id="KW-0067">ATP-binding</keyword>
<dbReference type="OrthoDB" id="1000341at2759"/>
<sequence length="106" mass="11988">MYFVSLLNEDQLLEILDPRVRNDIGNIEHFKEVAALARRCVRVKGEKRPTMKEVAHELAGLQAMFRHPWVKSNSNAEEVEFFLGELCSSLYADGTSNSSMGVSVMK</sequence>
<accession>A0A1R3HLK9</accession>
<comment type="caution">
    <text evidence="3">The sequence shown here is derived from an EMBL/GenBank/DDBJ whole genome shotgun (WGS) entry which is preliminary data.</text>
</comment>
<dbReference type="GO" id="GO:0004674">
    <property type="term" value="F:protein serine/threonine kinase activity"/>
    <property type="evidence" value="ECO:0007669"/>
    <property type="project" value="TreeGrafter"/>
</dbReference>
<gene>
    <name evidence="3" type="ORF">COLO4_28340</name>
</gene>
<evidence type="ECO:0000313" key="3">
    <source>
        <dbReference type="EMBL" id="OMO71239.1"/>
    </source>
</evidence>
<dbReference type="GO" id="GO:0005524">
    <property type="term" value="F:ATP binding"/>
    <property type="evidence" value="ECO:0007669"/>
    <property type="project" value="UniProtKB-KW"/>
</dbReference>
<reference evidence="4" key="1">
    <citation type="submission" date="2013-09" db="EMBL/GenBank/DDBJ databases">
        <title>Corchorus olitorius genome sequencing.</title>
        <authorList>
            <person name="Alam M."/>
            <person name="Haque M.S."/>
            <person name="Islam M.S."/>
            <person name="Emdad E.M."/>
            <person name="Islam M.M."/>
            <person name="Ahmed B."/>
            <person name="Halim A."/>
            <person name="Hossen Q.M.M."/>
            <person name="Hossain M.Z."/>
            <person name="Ahmed R."/>
            <person name="Khan M.M."/>
            <person name="Islam R."/>
            <person name="Rashid M.M."/>
            <person name="Khan S.A."/>
            <person name="Rahman M.S."/>
            <person name="Alam M."/>
            <person name="Yahiya A.S."/>
            <person name="Khan M.S."/>
            <person name="Azam M.S."/>
            <person name="Haque T."/>
            <person name="Lashkar M.Z.H."/>
            <person name="Akhand A.I."/>
            <person name="Morshed G."/>
            <person name="Roy S."/>
            <person name="Uddin K.S."/>
            <person name="Rabeya T."/>
            <person name="Hossain A.S."/>
            <person name="Chowdhury A."/>
            <person name="Snigdha A.R."/>
            <person name="Mortoza M.S."/>
            <person name="Matin S.A."/>
            <person name="Hoque S.M.E."/>
            <person name="Islam M.K."/>
            <person name="Roy D.K."/>
            <person name="Haider R."/>
            <person name="Moosa M.M."/>
            <person name="Elias S.M."/>
            <person name="Hasan A.M."/>
            <person name="Jahan S."/>
            <person name="Shafiuddin M."/>
            <person name="Mahmood N."/>
            <person name="Shommy N.S."/>
        </authorList>
    </citation>
    <scope>NUCLEOTIDE SEQUENCE [LARGE SCALE GENOMIC DNA]</scope>
    <source>
        <strain evidence="4">cv. O-4</strain>
    </source>
</reference>
<keyword evidence="3" id="KW-0808">Transferase</keyword>
<dbReference type="EMBL" id="AWUE01019854">
    <property type="protein sequence ID" value="OMO71239.1"/>
    <property type="molecule type" value="Genomic_DNA"/>
</dbReference>
<proteinExistence type="predicted"/>
<keyword evidence="1" id="KW-0547">Nucleotide-binding</keyword>
<dbReference type="PANTHER" id="PTHR27005">
    <property type="entry name" value="WALL-ASSOCIATED RECEPTOR KINASE-LIKE 21"/>
    <property type="match status" value="1"/>
</dbReference>
<dbReference type="Proteomes" id="UP000187203">
    <property type="component" value="Unassembled WGS sequence"/>
</dbReference>
<keyword evidence="4" id="KW-1185">Reference proteome</keyword>
<evidence type="ECO:0000256" key="2">
    <source>
        <dbReference type="ARBA" id="ARBA00022840"/>
    </source>
</evidence>
<dbReference type="Gene3D" id="1.10.510.10">
    <property type="entry name" value="Transferase(Phosphotransferase) domain 1"/>
    <property type="match status" value="1"/>
</dbReference>
<organism evidence="3 4">
    <name type="scientific">Corchorus olitorius</name>
    <dbReference type="NCBI Taxonomy" id="93759"/>
    <lineage>
        <taxon>Eukaryota</taxon>
        <taxon>Viridiplantae</taxon>
        <taxon>Streptophyta</taxon>
        <taxon>Embryophyta</taxon>
        <taxon>Tracheophyta</taxon>
        <taxon>Spermatophyta</taxon>
        <taxon>Magnoliopsida</taxon>
        <taxon>eudicotyledons</taxon>
        <taxon>Gunneridae</taxon>
        <taxon>Pentapetalae</taxon>
        <taxon>rosids</taxon>
        <taxon>malvids</taxon>
        <taxon>Malvales</taxon>
        <taxon>Malvaceae</taxon>
        <taxon>Grewioideae</taxon>
        <taxon>Apeibeae</taxon>
        <taxon>Corchorus</taxon>
    </lineage>
</organism>
<evidence type="ECO:0000313" key="4">
    <source>
        <dbReference type="Proteomes" id="UP000187203"/>
    </source>
</evidence>
<name>A0A1R3HLK9_9ROSI</name>
<dbReference type="STRING" id="93759.A0A1R3HLK9"/>
<dbReference type="AlphaFoldDB" id="A0A1R3HLK9"/>